<feature type="transmembrane region" description="Helical" evidence="5">
    <location>
        <begin position="263"/>
        <end position="282"/>
    </location>
</feature>
<evidence type="ECO:0000256" key="1">
    <source>
        <dbReference type="ARBA" id="ARBA00004141"/>
    </source>
</evidence>
<gene>
    <name evidence="7" type="ORF">FTUN_4526</name>
</gene>
<evidence type="ECO:0000256" key="2">
    <source>
        <dbReference type="ARBA" id="ARBA00022692"/>
    </source>
</evidence>
<dbReference type="PANTHER" id="PTHR43471">
    <property type="entry name" value="ABC TRANSPORTER PERMEASE"/>
    <property type="match status" value="1"/>
</dbReference>
<feature type="transmembrane region" description="Helical" evidence="5">
    <location>
        <begin position="67"/>
        <end position="85"/>
    </location>
</feature>
<evidence type="ECO:0000259" key="6">
    <source>
        <dbReference type="Pfam" id="PF12698"/>
    </source>
</evidence>
<dbReference type="EMBL" id="CP053452">
    <property type="protein sequence ID" value="QJW96966.1"/>
    <property type="molecule type" value="Genomic_DNA"/>
</dbReference>
<dbReference type="InterPro" id="IPR013525">
    <property type="entry name" value="ABC2_TM"/>
</dbReference>
<evidence type="ECO:0000313" key="7">
    <source>
        <dbReference type="EMBL" id="QJW96966.1"/>
    </source>
</evidence>
<keyword evidence="8" id="KW-1185">Reference proteome</keyword>
<feature type="transmembrane region" description="Helical" evidence="5">
    <location>
        <begin position="404"/>
        <end position="428"/>
    </location>
</feature>
<evidence type="ECO:0000313" key="8">
    <source>
        <dbReference type="Proteomes" id="UP000503447"/>
    </source>
</evidence>
<feature type="domain" description="ABC-2 type transporter transmembrane" evidence="6">
    <location>
        <begin position="400"/>
        <end position="572"/>
    </location>
</feature>
<dbReference type="KEGG" id="ftj:FTUN_4526"/>
<feature type="transmembrane region" description="Helical" evidence="5">
    <location>
        <begin position="34"/>
        <end position="55"/>
    </location>
</feature>
<comment type="subcellular location">
    <subcellularLocation>
        <location evidence="1">Membrane</location>
        <topology evidence="1">Multi-pass membrane protein</topology>
    </subcellularLocation>
</comment>
<organism evidence="7 8">
    <name type="scientific">Frigoriglobus tundricola</name>
    <dbReference type="NCBI Taxonomy" id="2774151"/>
    <lineage>
        <taxon>Bacteria</taxon>
        <taxon>Pseudomonadati</taxon>
        <taxon>Planctomycetota</taxon>
        <taxon>Planctomycetia</taxon>
        <taxon>Gemmatales</taxon>
        <taxon>Gemmataceae</taxon>
        <taxon>Frigoriglobus</taxon>
    </lineage>
</organism>
<accession>A0A6M5YU75</accession>
<keyword evidence="3 5" id="KW-1133">Transmembrane helix</keyword>
<evidence type="ECO:0000256" key="4">
    <source>
        <dbReference type="ARBA" id="ARBA00023136"/>
    </source>
</evidence>
<keyword evidence="2 5" id="KW-0812">Transmembrane</keyword>
<proteinExistence type="predicted"/>
<dbReference type="AlphaFoldDB" id="A0A6M5YU75"/>
<feature type="transmembrane region" description="Helical" evidence="5">
    <location>
        <begin position="364"/>
        <end position="384"/>
    </location>
</feature>
<evidence type="ECO:0000256" key="3">
    <source>
        <dbReference type="ARBA" id="ARBA00022989"/>
    </source>
</evidence>
<feature type="transmembrane region" description="Helical" evidence="5">
    <location>
        <begin position="488"/>
        <end position="510"/>
    </location>
</feature>
<dbReference type="Pfam" id="PF12698">
    <property type="entry name" value="ABC2_membrane_3"/>
    <property type="match status" value="1"/>
</dbReference>
<feature type="transmembrane region" description="Helical" evidence="5">
    <location>
        <begin position="449"/>
        <end position="468"/>
    </location>
</feature>
<dbReference type="GO" id="GO:0140359">
    <property type="term" value="F:ABC-type transporter activity"/>
    <property type="evidence" value="ECO:0007669"/>
    <property type="project" value="InterPro"/>
</dbReference>
<name>A0A6M5YU75_9BACT</name>
<feature type="transmembrane region" description="Helical" evidence="5">
    <location>
        <begin position="186"/>
        <end position="207"/>
    </location>
</feature>
<sequence length="597" mass="63671">MSSTPPATTEPTPPAAARPVETAPSAILAEGAALARLVGFIGLFLLVLGAVVVITTRAVGPRWVSEGWGFVFAGFGLALMFYHAVSDSEQEVRRMYGGLAAGFLVLAVAAALIPGPFDATGDAKQQGYYLLPWGLGAGFLALMFAVPFARHETDPQLKTVALNAVLGVGGLLCVGVVAWGMFRPDFLAGTGLALAVLGLGFVCAYLGQIDTSEGTGYTVAFALGAVGAAALFYAFGRTVFPTVLFDGPAVLRKPNQALDPYKALGRGLVIVGFLGLVAWSVLGRFPAWLRATLAGAGLVGAGVFVAASLGTQVPTQPKPYLVPGGLILGAIGLAYLAVGASVCSDNQFITLTRRELSWYFVSPIGYLVLGGMAAIEWIGYWQFYELLSEAGRAQQQVNEPIVRYYFFSLFPVLAVVLQIPALTMRLLAEERRTGSLEVLLTSPVAETPVVLSKFLATWLFFLLSWLPAGLYLVALRGEAGQPFDYRPLLSFYAALAASGAAFVAGGLFFSTLTSNQIVSAVLTFAMMAFLMVCYFMKEQMTGFGPIGRQFFTRLSYIDLWLESLKGQLPLRDILVWASAAVFGLFLSVKTLEARKWN</sequence>
<reference evidence="8" key="1">
    <citation type="submission" date="2020-05" db="EMBL/GenBank/DDBJ databases">
        <title>Frigoriglobus tundricola gen. nov., sp. nov., a psychrotolerant cellulolytic planctomycete of the family Gemmataceae with two divergent copies of 16S rRNA gene.</title>
        <authorList>
            <person name="Kulichevskaya I.S."/>
            <person name="Ivanova A.A."/>
            <person name="Naumoff D.G."/>
            <person name="Beletsky A.V."/>
            <person name="Rijpstra W.I.C."/>
            <person name="Sinninghe Damste J.S."/>
            <person name="Mardanov A.V."/>
            <person name="Ravin N.V."/>
            <person name="Dedysh S.N."/>
        </authorList>
    </citation>
    <scope>NUCLEOTIDE SEQUENCE [LARGE SCALE GENOMIC DNA]</scope>
    <source>
        <strain evidence="8">PL17</strain>
    </source>
</reference>
<feature type="transmembrane region" description="Helical" evidence="5">
    <location>
        <begin position="517"/>
        <end position="537"/>
    </location>
</feature>
<feature type="transmembrane region" description="Helical" evidence="5">
    <location>
        <begin position="573"/>
        <end position="591"/>
    </location>
</feature>
<evidence type="ECO:0000256" key="5">
    <source>
        <dbReference type="SAM" id="Phobius"/>
    </source>
</evidence>
<feature type="transmembrane region" description="Helical" evidence="5">
    <location>
        <begin position="289"/>
        <end position="309"/>
    </location>
</feature>
<feature type="transmembrane region" description="Helical" evidence="5">
    <location>
        <begin position="160"/>
        <end position="180"/>
    </location>
</feature>
<feature type="transmembrane region" description="Helical" evidence="5">
    <location>
        <begin position="97"/>
        <end position="117"/>
    </location>
</feature>
<dbReference type="GO" id="GO:0016020">
    <property type="term" value="C:membrane"/>
    <property type="evidence" value="ECO:0007669"/>
    <property type="project" value="UniProtKB-SubCell"/>
</dbReference>
<feature type="transmembrane region" description="Helical" evidence="5">
    <location>
        <begin position="129"/>
        <end position="148"/>
    </location>
</feature>
<keyword evidence="4 5" id="KW-0472">Membrane</keyword>
<feature type="transmembrane region" description="Helical" evidence="5">
    <location>
        <begin position="214"/>
        <end position="235"/>
    </location>
</feature>
<feature type="transmembrane region" description="Helical" evidence="5">
    <location>
        <begin position="321"/>
        <end position="343"/>
    </location>
</feature>
<dbReference type="RefSeq" id="WP_171472450.1">
    <property type="nucleotide sequence ID" value="NZ_CP053452.2"/>
</dbReference>
<dbReference type="Proteomes" id="UP000503447">
    <property type="component" value="Chromosome"/>
</dbReference>
<protein>
    <recommendedName>
        <fullName evidence="6">ABC-2 type transporter transmembrane domain-containing protein</fullName>
    </recommendedName>
</protein>